<feature type="domain" description="Gfo/Idh/MocA-like oxidoreductase N-terminal" evidence="1">
    <location>
        <begin position="4"/>
        <end position="121"/>
    </location>
</feature>
<sequence>MTGIALLGAGIFAREEHLPAIEANPALTLKAVYSRSQKSAETLAAFSKDPVSVSIYFDNPAVEGKSLDDLLARDDIAAVDVVLPILQQPGVVERALKAGKHVLSEKPVAGDVDRAQELIKWYEGLGEGGKKPLWGVAENFRFMESLRYAAQRVREIGGELVTFRLQQNAYVRPENKYFNTEWRKTPDHQGGFLLDGGVHFVAGLRCLLGATGRNIKQLAGFTALLNERLVPVDTVNAVALTEDGKSGTIALSFGTEFKSGLEVEVVTTNGAVIWNPTEVRTVVGKGDGSNEKVEEKKEFTYSSGVKAEVAAFAKAIEAGKVDALQTPSEALKDLEILQRLLESGAGGATVKTIGL</sequence>
<dbReference type="Pfam" id="PF01408">
    <property type="entry name" value="GFO_IDH_MocA"/>
    <property type="match status" value="1"/>
</dbReference>
<dbReference type="GO" id="GO:0005737">
    <property type="term" value="C:cytoplasm"/>
    <property type="evidence" value="ECO:0007669"/>
    <property type="project" value="TreeGrafter"/>
</dbReference>
<evidence type="ECO:0000259" key="1">
    <source>
        <dbReference type="Pfam" id="PF01408"/>
    </source>
</evidence>
<dbReference type="EMBL" id="MU860122">
    <property type="protein sequence ID" value="KAK4237801.1"/>
    <property type="molecule type" value="Genomic_DNA"/>
</dbReference>
<dbReference type="InterPro" id="IPR036291">
    <property type="entry name" value="NAD(P)-bd_dom_sf"/>
</dbReference>
<comment type="caution">
    <text evidence="3">The sequence shown here is derived from an EMBL/GenBank/DDBJ whole genome shotgun (WGS) entry which is preliminary data.</text>
</comment>
<dbReference type="InterPro" id="IPR004104">
    <property type="entry name" value="Gfo/Idh/MocA-like_OxRdtase_C"/>
</dbReference>
<dbReference type="AlphaFoldDB" id="A0AAN7C9C2"/>
<dbReference type="PANTHER" id="PTHR42840:SF5">
    <property type="entry name" value="NAD(P)-BINDING ROSSMANN-FOLD SUPERFAMILY PROTEIN"/>
    <property type="match status" value="1"/>
</dbReference>
<protein>
    <submittedName>
        <fullName evidence="3">Oxidoreductase-like protein</fullName>
    </submittedName>
</protein>
<dbReference type="Pfam" id="PF02894">
    <property type="entry name" value="GFO_IDH_MocA_C"/>
    <property type="match status" value="1"/>
</dbReference>
<dbReference type="SUPFAM" id="SSF55347">
    <property type="entry name" value="Glyceraldehyde-3-phosphate dehydrogenase-like, C-terminal domain"/>
    <property type="match status" value="1"/>
</dbReference>
<feature type="domain" description="Gfo/Idh/MocA-like oxidoreductase C-terminal" evidence="2">
    <location>
        <begin position="158"/>
        <end position="351"/>
    </location>
</feature>
<dbReference type="GO" id="GO:0006740">
    <property type="term" value="P:NADPH regeneration"/>
    <property type="evidence" value="ECO:0007669"/>
    <property type="project" value="TreeGrafter"/>
</dbReference>
<dbReference type="GO" id="GO:0016491">
    <property type="term" value="F:oxidoreductase activity"/>
    <property type="evidence" value="ECO:0007669"/>
    <property type="project" value="TreeGrafter"/>
</dbReference>
<dbReference type="Gene3D" id="3.40.50.720">
    <property type="entry name" value="NAD(P)-binding Rossmann-like Domain"/>
    <property type="match status" value="1"/>
</dbReference>
<dbReference type="Proteomes" id="UP001303760">
    <property type="component" value="Unassembled WGS sequence"/>
</dbReference>
<gene>
    <name evidence="3" type="ORF">C8A03DRAFT_15676</name>
</gene>
<evidence type="ECO:0000313" key="4">
    <source>
        <dbReference type="Proteomes" id="UP001303760"/>
    </source>
</evidence>
<dbReference type="Gene3D" id="3.30.360.10">
    <property type="entry name" value="Dihydrodipicolinate Reductase, domain 2"/>
    <property type="match status" value="1"/>
</dbReference>
<keyword evidence="4" id="KW-1185">Reference proteome</keyword>
<dbReference type="InterPro" id="IPR000683">
    <property type="entry name" value="Gfo/Idh/MocA-like_OxRdtase_N"/>
</dbReference>
<evidence type="ECO:0000313" key="3">
    <source>
        <dbReference type="EMBL" id="KAK4237801.1"/>
    </source>
</evidence>
<dbReference type="GO" id="GO:0000166">
    <property type="term" value="F:nucleotide binding"/>
    <property type="evidence" value="ECO:0007669"/>
    <property type="project" value="InterPro"/>
</dbReference>
<accession>A0AAN7C9C2</accession>
<organism evidence="3 4">
    <name type="scientific">Achaetomium macrosporum</name>
    <dbReference type="NCBI Taxonomy" id="79813"/>
    <lineage>
        <taxon>Eukaryota</taxon>
        <taxon>Fungi</taxon>
        <taxon>Dikarya</taxon>
        <taxon>Ascomycota</taxon>
        <taxon>Pezizomycotina</taxon>
        <taxon>Sordariomycetes</taxon>
        <taxon>Sordariomycetidae</taxon>
        <taxon>Sordariales</taxon>
        <taxon>Chaetomiaceae</taxon>
        <taxon>Achaetomium</taxon>
    </lineage>
</organism>
<proteinExistence type="predicted"/>
<evidence type="ECO:0000259" key="2">
    <source>
        <dbReference type="Pfam" id="PF02894"/>
    </source>
</evidence>
<reference evidence="3" key="1">
    <citation type="journal article" date="2023" name="Mol. Phylogenet. Evol.">
        <title>Genome-scale phylogeny and comparative genomics of the fungal order Sordariales.</title>
        <authorList>
            <person name="Hensen N."/>
            <person name="Bonometti L."/>
            <person name="Westerberg I."/>
            <person name="Brannstrom I.O."/>
            <person name="Guillou S."/>
            <person name="Cros-Aarteil S."/>
            <person name="Calhoun S."/>
            <person name="Haridas S."/>
            <person name="Kuo A."/>
            <person name="Mondo S."/>
            <person name="Pangilinan J."/>
            <person name="Riley R."/>
            <person name="LaButti K."/>
            <person name="Andreopoulos B."/>
            <person name="Lipzen A."/>
            <person name="Chen C."/>
            <person name="Yan M."/>
            <person name="Daum C."/>
            <person name="Ng V."/>
            <person name="Clum A."/>
            <person name="Steindorff A."/>
            <person name="Ohm R.A."/>
            <person name="Martin F."/>
            <person name="Silar P."/>
            <person name="Natvig D.O."/>
            <person name="Lalanne C."/>
            <person name="Gautier V."/>
            <person name="Ament-Velasquez S.L."/>
            <person name="Kruys A."/>
            <person name="Hutchinson M.I."/>
            <person name="Powell A.J."/>
            <person name="Barry K."/>
            <person name="Miller A.N."/>
            <person name="Grigoriev I.V."/>
            <person name="Debuchy R."/>
            <person name="Gladieux P."/>
            <person name="Hiltunen Thoren M."/>
            <person name="Johannesson H."/>
        </authorList>
    </citation>
    <scope>NUCLEOTIDE SEQUENCE</scope>
    <source>
        <strain evidence="3">CBS 532.94</strain>
    </source>
</reference>
<reference evidence="3" key="2">
    <citation type="submission" date="2023-05" db="EMBL/GenBank/DDBJ databases">
        <authorList>
            <consortium name="Lawrence Berkeley National Laboratory"/>
            <person name="Steindorff A."/>
            <person name="Hensen N."/>
            <person name="Bonometti L."/>
            <person name="Westerberg I."/>
            <person name="Brannstrom I.O."/>
            <person name="Guillou S."/>
            <person name="Cros-Aarteil S."/>
            <person name="Calhoun S."/>
            <person name="Haridas S."/>
            <person name="Kuo A."/>
            <person name="Mondo S."/>
            <person name="Pangilinan J."/>
            <person name="Riley R."/>
            <person name="Labutti K."/>
            <person name="Andreopoulos B."/>
            <person name="Lipzen A."/>
            <person name="Chen C."/>
            <person name="Yanf M."/>
            <person name="Daum C."/>
            <person name="Ng V."/>
            <person name="Clum A."/>
            <person name="Ohm R."/>
            <person name="Martin F."/>
            <person name="Silar P."/>
            <person name="Natvig D."/>
            <person name="Lalanne C."/>
            <person name="Gautier V."/>
            <person name="Ament-Velasquez S.L."/>
            <person name="Kruys A."/>
            <person name="Hutchinson M.I."/>
            <person name="Powell A.J."/>
            <person name="Barry K."/>
            <person name="Miller A.N."/>
            <person name="Grigoriev I.V."/>
            <person name="Debuchy R."/>
            <person name="Gladieux P."/>
            <person name="Thoren M.H."/>
            <person name="Johannesson H."/>
        </authorList>
    </citation>
    <scope>NUCLEOTIDE SEQUENCE</scope>
    <source>
        <strain evidence="3">CBS 532.94</strain>
    </source>
</reference>
<dbReference type="SUPFAM" id="SSF51735">
    <property type="entry name" value="NAD(P)-binding Rossmann-fold domains"/>
    <property type="match status" value="1"/>
</dbReference>
<name>A0AAN7C9C2_9PEZI</name>
<dbReference type="PANTHER" id="PTHR42840">
    <property type="entry name" value="NAD(P)-BINDING ROSSMANN-FOLD SUPERFAMILY PROTEIN-RELATED"/>
    <property type="match status" value="1"/>
</dbReference>